<dbReference type="CDD" id="cd14279">
    <property type="entry name" value="CUE"/>
    <property type="match status" value="1"/>
</dbReference>
<name>A0ABR2NN45_9ROSI</name>
<dbReference type="EMBL" id="JBBPBN010000117">
    <property type="protein sequence ID" value="KAK8977576.1"/>
    <property type="molecule type" value="Genomic_DNA"/>
</dbReference>
<evidence type="ECO:0000313" key="5">
    <source>
        <dbReference type="Proteomes" id="UP001396334"/>
    </source>
</evidence>
<dbReference type="InterPro" id="IPR011009">
    <property type="entry name" value="Kinase-like_dom_sf"/>
</dbReference>
<comment type="caution">
    <text evidence="4">The sequence shown here is derived from an EMBL/GenBank/DDBJ whole genome shotgun (WGS) entry which is preliminary data.</text>
</comment>
<keyword evidence="5" id="KW-1185">Reference proteome</keyword>
<dbReference type="Gene3D" id="3.30.200.20">
    <property type="entry name" value="Phosphorylase Kinase, domain 1"/>
    <property type="match status" value="1"/>
</dbReference>
<feature type="coiled-coil region" evidence="1">
    <location>
        <begin position="322"/>
        <end position="394"/>
    </location>
</feature>
<dbReference type="SUPFAM" id="SSF56112">
    <property type="entry name" value="Protein kinase-like (PK-like)"/>
    <property type="match status" value="1"/>
</dbReference>
<dbReference type="PANTHER" id="PTHR31245:SF20">
    <property type="entry name" value="F18B13.13 PROTEIN"/>
    <property type="match status" value="1"/>
</dbReference>
<evidence type="ECO:0000256" key="2">
    <source>
        <dbReference type="SAM" id="MobiDB-lite"/>
    </source>
</evidence>
<feature type="domain" description="CUE" evidence="3">
    <location>
        <begin position="190"/>
        <end position="233"/>
    </location>
</feature>
<feature type="region of interest" description="Disordered" evidence="2">
    <location>
        <begin position="167"/>
        <end position="188"/>
    </location>
</feature>
<gene>
    <name evidence="4" type="ORF">V6N11_013361</name>
</gene>
<evidence type="ECO:0000313" key="4">
    <source>
        <dbReference type="EMBL" id="KAK8977576.1"/>
    </source>
</evidence>
<dbReference type="Pfam" id="PF02845">
    <property type="entry name" value="CUE"/>
    <property type="match status" value="1"/>
</dbReference>
<evidence type="ECO:0000256" key="1">
    <source>
        <dbReference type="SAM" id="Coils"/>
    </source>
</evidence>
<sequence>MPRQIKAPMQVPSFEYELFEGDPDQLRTVVATPTQTAPWINPSSLKLKHRIGHGPFGDVWLATHHQSGFDFEVYHEVAVKILHPLKEEYMQKFIDKFQKLFLKCRELPGVCSFVRFKATVLSPRFEWPQKTGAAWYSGRISELLPNGCLVVEFPVCGSKRSFFEDIPSPPSASSSKKIRRCSPSSPSSVRPLSALNHLQALFPHMDLELLEKALLECGNDIDSAIKRLQELCLGAPEAGGEKTCPVEESSTTVEQGILTNDGEAVAAAAVAVQNPPASENLPVDGAAWVDLFVREMVSATSMDDAKARASRLLAVLENSISKRAAEETAQSFQKENIMLKEQIEALIQENTVLKRAVAIQHERQKEYQDKNQELQHLKQLVSQYQEQLRTLEVNNYALIMHLKQAHPSNSIPGRFNPDIF</sequence>
<keyword evidence="1" id="KW-0175">Coiled coil</keyword>
<organism evidence="4 5">
    <name type="scientific">Hibiscus sabdariffa</name>
    <name type="common">roselle</name>
    <dbReference type="NCBI Taxonomy" id="183260"/>
    <lineage>
        <taxon>Eukaryota</taxon>
        <taxon>Viridiplantae</taxon>
        <taxon>Streptophyta</taxon>
        <taxon>Embryophyta</taxon>
        <taxon>Tracheophyta</taxon>
        <taxon>Spermatophyta</taxon>
        <taxon>Magnoliopsida</taxon>
        <taxon>eudicotyledons</taxon>
        <taxon>Gunneridae</taxon>
        <taxon>Pentapetalae</taxon>
        <taxon>rosids</taxon>
        <taxon>malvids</taxon>
        <taxon>Malvales</taxon>
        <taxon>Malvaceae</taxon>
        <taxon>Malvoideae</taxon>
        <taxon>Hibiscus</taxon>
    </lineage>
</organism>
<dbReference type="PANTHER" id="PTHR31245">
    <property type="entry name" value="UBIQUITIN SYSTEM COMPONENT CUE PROTEIN"/>
    <property type="match status" value="1"/>
</dbReference>
<dbReference type="InterPro" id="IPR003892">
    <property type="entry name" value="CUE"/>
</dbReference>
<dbReference type="Proteomes" id="UP001396334">
    <property type="component" value="Unassembled WGS sequence"/>
</dbReference>
<protein>
    <recommendedName>
        <fullName evidence="3">CUE domain-containing protein</fullName>
    </recommendedName>
</protein>
<reference evidence="4 5" key="1">
    <citation type="journal article" date="2024" name="G3 (Bethesda)">
        <title>Genome assembly of Hibiscus sabdariffa L. provides insights into metabolisms of medicinal natural products.</title>
        <authorList>
            <person name="Kim T."/>
        </authorList>
    </citation>
    <scope>NUCLEOTIDE SEQUENCE [LARGE SCALE GENOMIC DNA]</scope>
    <source>
        <strain evidence="4">TK-2024</strain>
        <tissue evidence="4">Old leaves</tissue>
    </source>
</reference>
<feature type="compositionally biased region" description="Low complexity" evidence="2">
    <location>
        <begin position="171"/>
        <end position="188"/>
    </location>
</feature>
<accession>A0ABR2NN45</accession>
<evidence type="ECO:0000259" key="3">
    <source>
        <dbReference type="PROSITE" id="PS51140"/>
    </source>
</evidence>
<dbReference type="SUPFAM" id="SSF46934">
    <property type="entry name" value="UBA-like"/>
    <property type="match status" value="1"/>
</dbReference>
<proteinExistence type="predicted"/>
<dbReference type="InterPro" id="IPR009060">
    <property type="entry name" value="UBA-like_sf"/>
</dbReference>
<dbReference type="PROSITE" id="PS51140">
    <property type="entry name" value="CUE"/>
    <property type="match status" value="1"/>
</dbReference>